<dbReference type="InParanoid" id="A0A0D0ECX7"/>
<dbReference type="HOGENOM" id="CLU_2352313_0_0_1"/>
<evidence type="ECO:0000313" key="2">
    <source>
        <dbReference type="Proteomes" id="UP000054538"/>
    </source>
</evidence>
<reference evidence="1 2" key="1">
    <citation type="submission" date="2014-04" db="EMBL/GenBank/DDBJ databases">
        <authorList>
            <consortium name="DOE Joint Genome Institute"/>
            <person name="Kuo A."/>
            <person name="Kohler A."/>
            <person name="Jargeat P."/>
            <person name="Nagy L.G."/>
            <person name="Floudas D."/>
            <person name="Copeland A."/>
            <person name="Barry K.W."/>
            <person name="Cichocki N."/>
            <person name="Veneault-Fourrey C."/>
            <person name="LaButti K."/>
            <person name="Lindquist E.A."/>
            <person name="Lipzen A."/>
            <person name="Lundell T."/>
            <person name="Morin E."/>
            <person name="Murat C."/>
            <person name="Sun H."/>
            <person name="Tunlid A."/>
            <person name="Henrissat B."/>
            <person name="Grigoriev I.V."/>
            <person name="Hibbett D.S."/>
            <person name="Martin F."/>
            <person name="Nordberg H.P."/>
            <person name="Cantor M.N."/>
            <person name="Hua S.X."/>
        </authorList>
    </citation>
    <scope>NUCLEOTIDE SEQUENCE [LARGE SCALE GENOMIC DNA]</scope>
    <source>
        <strain evidence="1 2">Ve08.2h10</strain>
    </source>
</reference>
<keyword evidence="2" id="KW-1185">Reference proteome</keyword>
<organism evidence="1 2">
    <name type="scientific">Paxillus rubicundulus Ve08.2h10</name>
    <dbReference type="NCBI Taxonomy" id="930991"/>
    <lineage>
        <taxon>Eukaryota</taxon>
        <taxon>Fungi</taxon>
        <taxon>Dikarya</taxon>
        <taxon>Basidiomycota</taxon>
        <taxon>Agaricomycotina</taxon>
        <taxon>Agaricomycetes</taxon>
        <taxon>Agaricomycetidae</taxon>
        <taxon>Boletales</taxon>
        <taxon>Paxilineae</taxon>
        <taxon>Paxillaceae</taxon>
        <taxon>Paxillus</taxon>
    </lineage>
</organism>
<dbReference type="Proteomes" id="UP000054538">
    <property type="component" value="Unassembled WGS sequence"/>
</dbReference>
<proteinExistence type="predicted"/>
<dbReference type="EMBL" id="KN824841">
    <property type="protein sequence ID" value="KIL00141.1"/>
    <property type="molecule type" value="Genomic_DNA"/>
</dbReference>
<protein>
    <submittedName>
        <fullName evidence="1">Uncharacterized protein</fullName>
    </submittedName>
</protein>
<reference evidence="2" key="2">
    <citation type="submission" date="2015-01" db="EMBL/GenBank/DDBJ databases">
        <title>Evolutionary Origins and Diversification of the Mycorrhizal Mutualists.</title>
        <authorList>
            <consortium name="DOE Joint Genome Institute"/>
            <consortium name="Mycorrhizal Genomics Consortium"/>
            <person name="Kohler A."/>
            <person name="Kuo A."/>
            <person name="Nagy L.G."/>
            <person name="Floudas D."/>
            <person name="Copeland A."/>
            <person name="Barry K.W."/>
            <person name="Cichocki N."/>
            <person name="Veneault-Fourrey C."/>
            <person name="LaButti K."/>
            <person name="Lindquist E.A."/>
            <person name="Lipzen A."/>
            <person name="Lundell T."/>
            <person name="Morin E."/>
            <person name="Murat C."/>
            <person name="Riley R."/>
            <person name="Ohm R."/>
            <person name="Sun H."/>
            <person name="Tunlid A."/>
            <person name="Henrissat B."/>
            <person name="Grigoriev I.V."/>
            <person name="Hibbett D.S."/>
            <person name="Martin F."/>
        </authorList>
    </citation>
    <scope>NUCLEOTIDE SEQUENCE [LARGE SCALE GENOMIC DNA]</scope>
    <source>
        <strain evidence="2">Ve08.2h10</strain>
    </source>
</reference>
<sequence>GISFLVDKMATKEVVVYMLQSNSVGGLCWNHTHLINSTLHNYQSALNIMDALKTGKIQLVKEVTVVGAHAFREDDVYLILSVHTCRVQNSNINCYGT</sequence>
<feature type="non-terminal residue" evidence="1">
    <location>
        <position position="1"/>
    </location>
</feature>
<dbReference type="OrthoDB" id="3048541at2759"/>
<evidence type="ECO:0000313" key="1">
    <source>
        <dbReference type="EMBL" id="KIL00141.1"/>
    </source>
</evidence>
<gene>
    <name evidence="1" type="ORF">PAXRUDRAFT_130567</name>
</gene>
<dbReference type="AlphaFoldDB" id="A0A0D0ECX7"/>
<accession>A0A0D0ECX7</accession>
<name>A0A0D0ECX7_9AGAM</name>